<evidence type="ECO:0000256" key="4">
    <source>
        <dbReference type="ARBA" id="ARBA00039135"/>
    </source>
</evidence>
<dbReference type="PANTHER" id="PTHR33442:SF1">
    <property type="entry name" value="TRANS-3-HYDROXY-L-PROLINE DEHYDRATASE"/>
    <property type="match status" value="1"/>
</dbReference>
<comment type="catalytic activity">
    <reaction evidence="3">
        <text>trans-4-hydroxy-L-proline = cis-4-hydroxy-D-proline</text>
        <dbReference type="Rhea" id="RHEA:21152"/>
        <dbReference type="ChEBI" id="CHEBI:57690"/>
        <dbReference type="ChEBI" id="CHEBI:58375"/>
        <dbReference type="EC" id="5.1.1.8"/>
    </reaction>
</comment>
<gene>
    <name evidence="6" type="ORF">ABGN05_17860</name>
</gene>
<evidence type="ECO:0000313" key="7">
    <source>
        <dbReference type="Proteomes" id="UP001556692"/>
    </source>
</evidence>
<keyword evidence="2" id="KW-0413">Isomerase</keyword>
<protein>
    <recommendedName>
        <fullName evidence="4">4-hydroxyproline epimerase</fullName>
        <ecNumber evidence="4">5.1.1.8</ecNumber>
    </recommendedName>
</protein>
<evidence type="ECO:0000256" key="2">
    <source>
        <dbReference type="ARBA" id="ARBA00023235"/>
    </source>
</evidence>
<name>A0ABV3SNH1_9HYPH</name>
<dbReference type="Pfam" id="PF05544">
    <property type="entry name" value="Pro_racemase"/>
    <property type="match status" value="1"/>
</dbReference>
<dbReference type="Gene3D" id="3.10.310.10">
    <property type="entry name" value="Diaminopimelate Epimerase, Chain A, domain 1"/>
    <property type="match status" value="2"/>
</dbReference>
<proteinExistence type="inferred from homology"/>
<dbReference type="PANTHER" id="PTHR33442">
    <property type="entry name" value="TRANS-3-HYDROXY-L-PROLINE DEHYDRATASE"/>
    <property type="match status" value="1"/>
</dbReference>
<accession>A0ABV3SNH1</accession>
<dbReference type="PIRSF" id="PIRSF029792">
    <property type="entry name" value="Pro_racemase"/>
    <property type="match status" value="1"/>
</dbReference>
<dbReference type="Proteomes" id="UP001556692">
    <property type="component" value="Unassembled WGS sequence"/>
</dbReference>
<comment type="caution">
    <text evidence="6">The sequence shown here is derived from an EMBL/GenBank/DDBJ whole genome shotgun (WGS) entry which is preliminary data.</text>
</comment>
<dbReference type="InterPro" id="IPR008794">
    <property type="entry name" value="Pro_racemase_fam"/>
</dbReference>
<organism evidence="6 7">
    <name type="scientific">Aquibium pacificus</name>
    <dbReference type="NCBI Taxonomy" id="3153579"/>
    <lineage>
        <taxon>Bacteria</taxon>
        <taxon>Pseudomonadati</taxon>
        <taxon>Pseudomonadota</taxon>
        <taxon>Alphaproteobacteria</taxon>
        <taxon>Hyphomicrobiales</taxon>
        <taxon>Phyllobacteriaceae</taxon>
        <taxon>Aquibium</taxon>
    </lineage>
</organism>
<sequence length="352" mass="37908">MQPERRDSAPDPDLPEGKITTVEMHTGGEPVRIVTAGYPPVLGDTILDKRRYARERLDHLRRMLIFEPRGHHDMYGVIPVEPDHPEADIAVLFMHNEGYSTMCGHAVIALGRYAVDTGIVTPTVPLTAVNIQCPCGLVRAMVEVVLTPTGFRTGSVSFESVPSFAFALDAEAHVPGIGTLRFDIGYGGAFYAIVSAGSVGLDLSTSPFRDVVEAADRITKTVQATVALDHPDDQDLAFLYGTIVTDGGTGKDEPSTNVCVFAEREVDRSPTGSGVSARMAVQLARGDISIGEQCQFRSITGSVFGGRILRSERTGRFDAARVEVAGRAFYSGTSSFTIEEDDSIGRGFVLRP</sequence>
<dbReference type="EMBL" id="JBDPGJ010000004">
    <property type="protein sequence ID" value="MEX0407529.1"/>
    <property type="molecule type" value="Genomic_DNA"/>
</dbReference>
<evidence type="ECO:0000256" key="1">
    <source>
        <dbReference type="ARBA" id="ARBA00007529"/>
    </source>
</evidence>
<dbReference type="SUPFAM" id="SSF54506">
    <property type="entry name" value="Diaminopimelate epimerase-like"/>
    <property type="match status" value="1"/>
</dbReference>
<comment type="similarity">
    <text evidence="1">Belongs to the proline racemase family.</text>
</comment>
<keyword evidence="7" id="KW-1185">Reference proteome</keyword>
<reference evidence="6 7" key="1">
    <citation type="submission" date="2024-05" db="EMBL/GenBank/DDBJ databases">
        <authorList>
            <person name="Jiang F."/>
        </authorList>
    </citation>
    <scope>NUCLEOTIDE SEQUENCE [LARGE SCALE GENOMIC DNA]</scope>
    <source>
        <strain evidence="6 7">LZ166</strain>
    </source>
</reference>
<evidence type="ECO:0000256" key="5">
    <source>
        <dbReference type="SAM" id="MobiDB-lite"/>
    </source>
</evidence>
<dbReference type="EC" id="5.1.1.8" evidence="4"/>
<evidence type="ECO:0000313" key="6">
    <source>
        <dbReference type="EMBL" id="MEX0407529.1"/>
    </source>
</evidence>
<evidence type="ECO:0000256" key="3">
    <source>
        <dbReference type="ARBA" id="ARBA00035826"/>
    </source>
</evidence>
<dbReference type="RefSeq" id="WP_367955407.1">
    <property type="nucleotide sequence ID" value="NZ_JBDPGJ010000004.1"/>
</dbReference>
<feature type="region of interest" description="Disordered" evidence="5">
    <location>
        <begin position="1"/>
        <end position="20"/>
    </location>
</feature>
<dbReference type="SFLD" id="SFLDS00028">
    <property type="entry name" value="Proline_Racemase"/>
    <property type="match status" value="1"/>
</dbReference>